<reference evidence="2" key="1">
    <citation type="submission" date="2018-12" db="EMBL/GenBank/DDBJ databases">
        <authorList>
            <person name="Syme R.A."/>
            <person name="Farfan-Caceres L."/>
            <person name="Lichtenzveig J."/>
        </authorList>
    </citation>
    <scope>NUCLEOTIDE SEQUENCE</scope>
    <source>
        <strain evidence="2">Al4</strain>
    </source>
</reference>
<organism evidence="2 3">
    <name type="scientific">Ascochyta lentis</name>
    <dbReference type="NCBI Taxonomy" id="205686"/>
    <lineage>
        <taxon>Eukaryota</taxon>
        <taxon>Fungi</taxon>
        <taxon>Dikarya</taxon>
        <taxon>Ascomycota</taxon>
        <taxon>Pezizomycotina</taxon>
        <taxon>Dothideomycetes</taxon>
        <taxon>Pleosporomycetidae</taxon>
        <taxon>Pleosporales</taxon>
        <taxon>Pleosporineae</taxon>
        <taxon>Didymellaceae</taxon>
        <taxon>Ascochyta</taxon>
    </lineage>
</organism>
<feature type="region of interest" description="Disordered" evidence="1">
    <location>
        <begin position="1"/>
        <end position="244"/>
    </location>
</feature>
<dbReference type="AlphaFoldDB" id="A0A8H7MK76"/>
<proteinExistence type="predicted"/>
<accession>A0A8H7MK76</accession>
<feature type="compositionally biased region" description="Pro residues" evidence="1">
    <location>
        <begin position="220"/>
        <end position="232"/>
    </location>
</feature>
<evidence type="ECO:0000256" key="1">
    <source>
        <dbReference type="SAM" id="MobiDB-lite"/>
    </source>
</evidence>
<dbReference type="Proteomes" id="UP000651452">
    <property type="component" value="Unassembled WGS sequence"/>
</dbReference>
<evidence type="ECO:0000313" key="2">
    <source>
        <dbReference type="EMBL" id="KAF9697900.1"/>
    </source>
</evidence>
<feature type="compositionally biased region" description="Basic and acidic residues" evidence="1">
    <location>
        <begin position="127"/>
        <end position="141"/>
    </location>
</feature>
<feature type="compositionally biased region" description="Low complexity" evidence="1">
    <location>
        <begin position="360"/>
        <end position="381"/>
    </location>
</feature>
<dbReference type="OrthoDB" id="5389296at2759"/>
<feature type="region of interest" description="Disordered" evidence="1">
    <location>
        <begin position="350"/>
        <end position="381"/>
    </location>
</feature>
<sequence>MPLQKPSPHRFIAPHPPSTQTPKAKPKSNLRHAVTAHTPKQTPELQFKKITPAKRFVVASASRPHTADTTPRVPDRVEEPGSSASTDYTPRRKAQRKWERVESIEEASQSSPSRPPDEDALGVVQTIEHDSVFGEEHHDAERDDDDDDEILFEPHPRSKRRRTSSPTTPLRPQQQQPESLLPSLAPHRFRFPAPTPFSTTTTPAPTAPTPHPTRRHFLLPPAPTSPTAPSTPLPELFSPSRKTQKYTPCGLASTVQRWIIEAAQPGVVARDIRGGGVSGPERDREREEDFKIKVRVTSLDSQYQDQDQYQNQNEDEDKDQNDATTQKKRKSHPLPPTTALLVLGYVVGGGSQSHHHHQQRQQQHPDQQTDQQTDQDTQPPLPLPVILLLSTQTSARTTTTAVQVSVGCVVGLRAPVWDVCVSGRRCVVGVEWVVLS</sequence>
<dbReference type="EMBL" id="RZGK01000007">
    <property type="protein sequence ID" value="KAF9697900.1"/>
    <property type="molecule type" value="Genomic_DNA"/>
</dbReference>
<protein>
    <submittedName>
        <fullName evidence="2">Uncharacterized protein</fullName>
    </submittedName>
</protein>
<feature type="compositionally biased region" description="Acidic residues" evidence="1">
    <location>
        <begin position="142"/>
        <end position="151"/>
    </location>
</feature>
<feature type="region of interest" description="Disordered" evidence="1">
    <location>
        <begin position="295"/>
        <end position="335"/>
    </location>
</feature>
<evidence type="ECO:0000313" key="3">
    <source>
        <dbReference type="Proteomes" id="UP000651452"/>
    </source>
</evidence>
<reference evidence="2" key="2">
    <citation type="submission" date="2020-09" db="EMBL/GenBank/DDBJ databases">
        <title>Reference genome assembly for Australian Ascochyta lentis isolate Al4.</title>
        <authorList>
            <person name="Lee R.C."/>
            <person name="Farfan-Caceres L.M."/>
            <person name="Debler J.W."/>
            <person name="Williams A.H."/>
            <person name="Henares B.M."/>
        </authorList>
    </citation>
    <scope>NUCLEOTIDE SEQUENCE</scope>
    <source>
        <strain evidence="2">Al4</strain>
    </source>
</reference>
<name>A0A8H7MK76_9PLEO</name>
<feature type="region of interest" description="Disordered" evidence="1">
    <location>
        <begin position="270"/>
        <end position="289"/>
    </location>
</feature>
<feature type="compositionally biased region" description="Low complexity" evidence="1">
    <location>
        <begin position="164"/>
        <end position="184"/>
    </location>
</feature>
<comment type="caution">
    <text evidence="2">The sequence shown here is derived from an EMBL/GenBank/DDBJ whole genome shotgun (WGS) entry which is preliminary data.</text>
</comment>
<feature type="compositionally biased region" description="Basic and acidic residues" evidence="1">
    <location>
        <begin position="280"/>
        <end position="289"/>
    </location>
</feature>
<feature type="compositionally biased region" description="Low complexity" evidence="1">
    <location>
        <begin position="300"/>
        <end position="312"/>
    </location>
</feature>
<gene>
    <name evidence="2" type="ORF">EKO04_004000</name>
</gene>
<keyword evidence="3" id="KW-1185">Reference proteome</keyword>